<dbReference type="PROSITE" id="PS50931">
    <property type="entry name" value="HTH_LYSR"/>
    <property type="match status" value="1"/>
</dbReference>
<dbReference type="Gene3D" id="3.40.190.10">
    <property type="entry name" value="Periplasmic binding protein-like II"/>
    <property type="match status" value="2"/>
</dbReference>
<feature type="domain" description="HTH lysR-type" evidence="5">
    <location>
        <begin position="4"/>
        <end position="61"/>
    </location>
</feature>
<dbReference type="GO" id="GO:0003700">
    <property type="term" value="F:DNA-binding transcription factor activity"/>
    <property type="evidence" value="ECO:0007669"/>
    <property type="project" value="InterPro"/>
</dbReference>
<dbReference type="Pfam" id="PF00126">
    <property type="entry name" value="HTH_1"/>
    <property type="match status" value="1"/>
</dbReference>
<organism evidence="6 7">
    <name type="scientific">Sinimarinibacterium flocculans</name>
    <dbReference type="NCBI Taxonomy" id="985250"/>
    <lineage>
        <taxon>Bacteria</taxon>
        <taxon>Pseudomonadati</taxon>
        <taxon>Pseudomonadota</taxon>
        <taxon>Gammaproteobacteria</taxon>
        <taxon>Nevskiales</taxon>
        <taxon>Nevskiaceae</taxon>
        <taxon>Sinimarinibacterium</taxon>
    </lineage>
</organism>
<dbReference type="CDD" id="cd08432">
    <property type="entry name" value="PBP2_GcdR_TrpI_HvrB_AmpR_like"/>
    <property type="match status" value="1"/>
</dbReference>
<name>A0A318EDA8_9GAMM</name>
<dbReference type="PRINTS" id="PR00039">
    <property type="entry name" value="HTHLYSR"/>
</dbReference>
<dbReference type="RefSeq" id="WP_170124052.1">
    <property type="nucleotide sequence ID" value="NZ_CAKZQT010000001.1"/>
</dbReference>
<dbReference type="Gene3D" id="1.10.10.10">
    <property type="entry name" value="Winged helix-like DNA-binding domain superfamily/Winged helix DNA-binding domain"/>
    <property type="match status" value="1"/>
</dbReference>
<dbReference type="InterPro" id="IPR005119">
    <property type="entry name" value="LysR_subst-bd"/>
</dbReference>
<evidence type="ECO:0000256" key="1">
    <source>
        <dbReference type="ARBA" id="ARBA00009437"/>
    </source>
</evidence>
<keyword evidence="2" id="KW-0805">Transcription regulation</keyword>
<dbReference type="InterPro" id="IPR036390">
    <property type="entry name" value="WH_DNA-bd_sf"/>
</dbReference>
<dbReference type="GO" id="GO:0006351">
    <property type="term" value="P:DNA-templated transcription"/>
    <property type="evidence" value="ECO:0007669"/>
    <property type="project" value="TreeGrafter"/>
</dbReference>
<dbReference type="InterPro" id="IPR036388">
    <property type="entry name" value="WH-like_DNA-bd_sf"/>
</dbReference>
<proteinExistence type="inferred from homology"/>
<evidence type="ECO:0000256" key="3">
    <source>
        <dbReference type="ARBA" id="ARBA00023125"/>
    </source>
</evidence>
<dbReference type="GO" id="GO:0043565">
    <property type="term" value="F:sequence-specific DNA binding"/>
    <property type="evidence" value="ECO:0007669"/>
    <property type="project" value="TreeGrafter"/>
</dbReference>
<dbReference type="InterPro" id="IPR058163">
    <property type="entry name" value="LysR-type_TF_proteobact-type"/>
</dbReference>
<dbReference type="EMBL" id="QICN01000009">
    <property type="protein sequence ID" value="PXV65741.1"/>
    <property type="molecule type" value="Genomic_DNA"/>
</dbReference>
<keyword evidence="3" id="KW-0238">DNA-binding</keyword>
<dbReference type="SUPFAM" id="SSF53850">
    <property type="entry name" value="Periplasmic binding protein-like II"/>
    <property type="match status" value="1"/>
</dbReference>
<gene>
    <name evidence="6" type="ORF">C8D93_109120</name>
</gene>
<dbReference type="SUPFAM" id="SSF46785">
    <property type="entry name" value="Winged helix' DNA-binding domain"/>
    <property type="match status" value="1"/>
</dbReference>
<evidence type="ECO:0000313" key="6">
    <source>
        <dbReference type="EMBL" id="PXV65741.1"/>
    </source>
</evidence>
<dbReference type="PANTHER" id="PTHR30537:SF26">
    <property type="entry name" value="GLYCINE CLEAVAGE SYSTEM TRANSCRIPTIONAL ACTIVATOR"/>
    <property type="match status" value="1"/>
</dbReference>
<evidence type="ECO:0000259" key="5">
    <source>
        <dbReference type="PROSITE" id="PS50931"/>
    </source>
</evidence>
<accession>A0A318EDA8</accession>
<evidence type="ECO:0000313" key="7">
    <source>
        <dbReference type="Proteomes" id="UP000248330"/>
    </source>
</evidence>
<dbReference type="Pfam" id="PF03466">
    <property type="entry name" value="LysR_substrate"/>
    <property type="match status" value="1"/>
</dbReference>
<dbReference type="FunFam" id="1.10.10.10:FF:000038">
    <property type="entry name" value="Glycine cleavage system transcriptional activator"/>
    <property type="match status" value="1"/>
</dbReference>
<keyword evidence="7" id="KW-1185">Reference proteome</keyword>
<dbReference type="InterPro" id="IPR000847">
    <property type="entry name" value="LysR_HTH_N"/>
</dbReference>
<dbReference type="AlphaFoldDB" id="A0A318EDA8"/>
<protein>
    <submittedName>
        <fullName evidence="6">LysR family transcriptional regulator</fullName>
    </submittedName>
</protein>
<evidence type="ECO:0000256" key="2">
    <source>
        <dbReference type="ARBA" id="ARBA00023015"/>
    </source>
</evidence>
<keyword evidence="4" id="KW-0804">Transcription</keyword>
<comment type="similarity">
    <text evidence="1">Belongs to the LysR transcriptional regulatory family.</text>
</comment>
<dbReference type="PANTHER" id="PTHR30537">
    <property type="entry name" value="HTH-TYPE TRANSCRIPTIONAL REGULATOR"/>
    <property type="match status" value="1"/>
</dbReference>
<dbReference type="Proteomes" id="UP000248330">
    <property type="component" value="Unassembled WGS sequence"/>
</dbReference>
<evidence type="ECO:0000256" key="4">
    <source>
        <dbReference type="ARBA" id="ARBA00023163"/>
    </source>
</evidence>
<sequence length="327" mass="36696">MRLPPLNALRAFEAAARHLSVQKAAQELFVTPAAVSQQVKVLEERLGVALFRRLPRRLELTDDGAELLPRLSAAFRQIEEAVEQLEIRKSDNRGRLTIGASPGFGASWLLHRLSAFQERNPEIELQLAARTTMSDAVLRESDHPDDLFEDCDIAVRFGDGHYAGNVVHKLFALHSTPMCHPALIDGRHPLREPRDLRHHTLLHIRNDVAQMDVGWPGWRDWFKAANVPDLDYRRGPAFNQVALAIEAAADRMGVVLGVPLLAARELSRGRLAIPFPISLTMSSAYYVVHPPQASDEVVAFRDWLISEAAREKWARPLGGLEPLRWIP</sequence>
<dbReference type="NCBIfam" id="NF008352">
    <property type="entry name" value="PRK11139.1"/>
    <property type="match status" value="1"/>
</dbReference>
<comment type="caution">
    <text evidence="6">The sequence shown here is derived from an EMBL/GenBank/DDBJ whole genome shotgun (WGS) entry which is preliminary data.</text>
</comment>
<reference evidence="6 7" key="1">
    <citation type="submission" date="2018-04" db="EMBL/GenBank/DDBJ databases">
        <title>Genomic Encyclopedia of Type Strains, Phase IV (KMG-IV): sequencing the most valuable type-strain genomes for metagenomic binning, comparative biology and taxonomic classification.</title>
        <authorList>
            <person name="Goeker M."/>
        </authorList>
    </citation>
    <scope>NUCLEOTIDE SEQUENCE [LARGE SCALE GENOMIC DNA]</scope>
    <source>
        <strain evidence="6 7">DSM 104150</strain>
    </source>
</reference>